<protein>
    <submittedName>
        <fullName evidence="6">Putative Xaa-Pro aminopeptidase P</fullName>
    </submittedName>
</protein>
<keyword evidence="3" id="KW-0464">Manganese</keyword>
<evidence type="ECO:0000259" key="5">
    <source>
        <dbReference type="Pfam" id="PF16188"/>
    </source>
</evidence>
<dbReference type="InterPro" id="IPR000994">
    <property type="entry name" value="Pept_M24"/>
</dbReference>
<dbReference type="PANTHER" id="PTHR43763">
    <property type="entry name" value="XAA-PRO AMINOPEPTIDASE 1"/>
    <property type="match status" value="1"/>
</dbReference>
<dbReference type="Gene3D" id="3.90.230.10">
    <property type="entry name" value="Creatinase/methionine aminopeptidase superfamily"/>
    <property type="match status" value="1"/>
</dbReference>
<dbReference type="EMBL" id="BAUP01000126">
    <property type="protein sequence ID" value="GAJ46702.1"/>
    <property type="molecule type" value="Genomic_DNA"/>
</dbReference>
<evidence type="ECO:0000259" key="4">
    <source>
        <dbReference type="Pfam" id="PF00557"/>
    </source>
</evidence>
<dbReference type="InterPro" id="IPR029149">
    <property type="entry name" value="Creatin/AminoP/Spt16_N"/>
</dbReference>
<evidence type="ECO:0000313" key="7">
    <source>
        <dbReference type="Proteomes" id="UP000024842"/>
    </source>
</evidence>
<dbReference type="GO" id="GO:0005737">
    <property type="term" value="C:cytoplasm"/>
    <property type="evidence" value="ECO:0007669"/>
    <property type="project" value="UniProtKB-ARBA"/>
</dbReference>
<sequence length="552" mass="63419">MLSLIRKKICALGADSALIFHSNRFFETQRPVSHEIYTLCGFTGSYAKLWVSQNSMCLFTDDRYLIQAEKECKNRTSVHNLSSLHDYIQTHSKILVIDLWQISKKHAEKFSAESLPCKVVFEQLLAFPSNFQQTVFPLPFLGRSPQLWKSWFKHPVLICNSQDLSFLCRVATENIFLPTLQGYGLGWWEEACNEVLWLVGVDSPVIKKKSFPSSVTILPMEVWKSTVKKTFSKIYYIPETTPLGLLRWFPQTHKISSWDLPKTRCIKTNEELEATRQAHIFEGVAFTRFLYWLETQKIERTYTEYSAALQLEEFRKKSASYQGPSFPTISASGPSGAMIHYVPKPHDQTYIQNGPYLIDAGGQYHWGTTDMTRSMWLGPNSPDSLYQEDYTQVLQAHIDVAMAIFPKGTFGSVLDTLARNVLWKAHKDYGHSTGHGVGVFSNVHEGPIQLSSGSKIVLEPNMICSNEPGYYRQGLWGIRLENLFHVKEDHPGWLKWNVLSLAPFQRRLIQKNILGQERIAWLNAYHEQVFTTLCPYLSKKESAWLQIETFPH</sequence>
<gene>
    <name evidence="6" type="ORF">HE1_01041</name>
</gene>
<reference evidence="6 7" key="1">
    <citation type="journal article" date="2014" name="FEMS Microbiol. Lett.">
        <title>Draft genome sequences of three Holospora species (Holospora obtusa, Holospora undulata, and Holospora elegans), endonuclear symbiotic bacteria of the ciliate Paramecium caudatum.</title>
        <authorList>
            <person name="Dohra H."/>
            <person name="Tanaka K."/>
            <person name="Suzuki T."/>
            <person name="Fujishima M."/>
            <person name="Suzuki H."/>
        </authorList>
    </citation>
    <scope>NUCLEOTIDE SEQUENCE [LARGE SCALE GENOMIC DNA]</scope>
    <source>
        <strain evidence="6 7">E1</strain>
    </source>
</reference>
<dbReference type="PANTHER" id="PTHR43763:SF6">
    <property type="entry name" value="XAA-PRO AMINOPEPTIDASE 1"/>
    <property type="match status" value="1"/>
</dbReference>
<dbReference type="InterPro" id="IPR032416">
    <property type="entry name" value="Peptidase_M24_C"/>
</dbReference>
<dbReference type="Pfam" id="PF16188">
    <property type="entry name" value="Peptidase_M24_C"/>
    <property type="match status" value="1"/>
</dbReference>
<dbReference type="InterPro" id="IPR033740">
    <property type="entry name" value="Pept_M24B"/>
</dbReference>
<feature type="domain" description="Peptidase M24" evidence="4">
    <location>
        <begin position="274"/>
        <end position="488"/>
    </location>
</feature>
<dbReference type="Pfam" id="PF00557">
    <property type="entry name" value="Peptidase_M24"/>
    <property type="match status" value="1"/>
</dbReference>
<dbReference type="GO" id="GO:0046872">
    <property type="term" value="F:metal ion binding"/>
    <property type="evidence" value="ECO:0007669"/>
    <property type="project" value="UniProtKB-KW"/>
</dbReference>
<evidence type="ECO:0000313" key="6">
    <source>
        <dbReference type="EMBL" id="GAJ46702.1"/>
    </source>
</evidence>
<evidence type="ECO:0000256" key="2">
    <source>
        <dbReference type="ARBA" id="ARBA00022801"/>
    </source>
</evidence>
<dbReference type="FunFam" id="3.90.230.10:FF:000007">
    <property type="entry name" value="Xaa-Pro aminopeptidase P"/>
    <property type="match status" value="1"/>
</dbReference>
<evidence type="ECO:0000256" key="1">
    <source>
        <dbReference type="ARBA" id="ARBA00022723"/>
    </source>
</evidence>
<feature type="domain" description="Peptidase M24 C-terminal" evidence="5">
    <location>
        <begin position="493"/>
        <end position="551"/>
    </location>
</feature>
<keyword evidence="1" id="KW-0479">Metal-binding</keyword>
<dbReference type="CDD" id="cd01085">
    <property type="entry name" value="APP"/>
    <property type="match status" value="1"/>
</dbReference>
<keyword evidence="2" id="KW-0378">Hydrolase</keyword>
<keyword evidence="7" id="KW-1185">Reference proteome</keyword>
<dbReference type="InterPro" id="IPR050422">
    <property type="entry name" value="X-Pro_aminopeptidase_P"/>
</dbReference>
<keyword evidence="6" id="KW-0031">Aminopeptidase</keyword>
<dbReference type="AlphaFoldDB" id="A0A023E0V0"/>
<dbReference type="GO" id="GO:0070006">
    <property type="term" value="F:metalloaminopeptidase activity"/>
    <property type="evidence" value="ECO:0007669"/>
    <property type="project" value="InterPro"/>
</dbReference>
<keyword evidence="6" id="KW-0645">Protease</keyword>
<evidence type="ECO:0000256" key="3">
    <source>
        <dbReference type="ARBA" id="ARBA00023211"/>
    </source>
</evidence>
<dbReference type="InterPro" id="IPR036005">
    <property type="entry name" value="Creatinase/aminopeptidase-like"/>
</dbReference>
<proteinExistence type="predicted"/>
<comment type="caution">
    <text evidence="6">The sequence shown here is derived from an EMBL/GenBank/DDBJ whole genome shotgun (WGS) entry which is preliminary data.</text>
</comment>
<accession>A0A023E0V0</accession>
<dbReference type="Gene3D" id="3.40.350.10">
    <property type="entry name" value="Creatinase/prolidase N-terminal domain"/>
    <property type="match status" value="1"/>
</dbReference>
<dbReference type="Proteomes" id="UP000024842">
    <property type="component" value="Unassembled WGS sequence"/>
</dbReference>
<dbReference type="STRING" id="1427503.HE1_01041"/>
<dbReference type="OrthoDB" id="9806388at2"/>
<dbReference type="SUPFAM" id="SSF55920">
    <property type="entry name" value="Creatinase/aminopeptidase"/>
    <property type="match status" value="1"/>
</dbReference>
<organism evidence="6 7">
    <name type="scientific">Holospora elegans E1</name>
    <dbReference type="NCBI Taxonomy" id="1427503"/>
    <lineage>
        <taxon>Bacteria</taxon>
        <taxon>Pseudomonadati</taxon>
        <taxon>Pseudomonadota</taxon>
        <taxon>Alphaproteobacteria</taxon>
        <taxon>Holosporales</taxon>
        <taxon>Holosporaceae</taxon>
        <taxon>Holospora</taxon>
    </lineage>
</organism>
<dbReference type="SUPFAM" id="SSF53092">
    <property type="entry name" value="Creatinase/prolidase N-terminal domain"/>
    <property type="match status" value="1"/>
</dbReference>
<name>A0A023E0V0_9PROT</name>